<protein>
    <recommendedName>
        <fullName evidence="8">Galactosyldiacylglycerol synthase</fullName>
    </recommendedName>
</protein>
<dbReference type="Gene3D" id="3.40.50.2000">
    <property type="entry name" value="Glycogen Phosphorylase B"/>
    <property type="match status" value="1"/>
</dbReference>
<dbReference type="InterPro" id="IPR001296">
    <property type="entry name" value="Glyco_trans_1"/>
</dbReference>
<sequence length="375" mass="43170">MQKIVIFPFLRMRSGHHLVAEAIAERLQGPDVEVKEVELLSTISPFAEWVTSKFYLNWIRHFSNGYSRFYHRHIAGRSSNARSTGWTSHYFQQQMLRIIRTEKPDVIICTHAFPSYLLNQLKERNLCDVPVINAYTDLFVSRVWGKTHIEYHLLPNREAMRELHAHHAVPEERLFVTGIPVHPAIFGGSIIRSTQSRKQILVAGGNGGLGQLETLLAQIEQCAEADFHVLCGNNQTLYKRLASRRHPHIHPLAYIDSRDEMNQLYERMDAIVTKPGGVTVSEAFEKRVPLFIQHVLPGQEEINRTYLMEKGLAFSFNQTDSLADVIRRTLENPDVMHAWQQAVTQYQNDCVMADQRFFAERIAGCLQDRRQKVNG</sequence>
<dbReference type="InterPro" id="IPR009695">
    <property type="entry name" value="Diacylglyc_glucosyltr_N"/>
</dbReference>
<dbReference type="EMBL" id="LNQL01000006">
    <property type="protein sequence ID" value="KSU47839.1"/>
    <property type="molecule type" value="Genomic_DNA"/>
</dbReference>
<reference evidence="6 7" key="1">
    <citation type="journal article" date="2015" name="Int. J. Syst. Evol. Microbiol.">
        <title>Exiguobacterium enclense sp. nov., isolated from sediment.</title>
        <authorList>
            <person name="Dastager S.G."/>
            <person name="Mawlankar R."/>
            <person name="Sonalkar V.V."/>
            <person name="Thorat M.N."/>
            <person name="Mual P."/>
            <person name="Verma A."/>
            <person name="Krishnamurthi S."/>
            <person name="Tang S.K."/>
            <person name="Li W.J."/>
        </authorList>
    </citation>
    <scope>NUCLEOTIDE SEQUENCE [LARGE SCALE GENOMIC DNA]</scope>
    <source>
        <strain evidence="6 7">NIO-1109</strain>
    </source>
</reference>
<dbReference type="InterPro" id="IPR050519">
    <property type="entry name" value="Glycosyltransf_28_UgtP"/>
</dbReference>
<accession>A0A0V8GCG5</accession>
<dbReference type="PANTHER" id="PTHR43025">
    <property type="entry name" value="MONOGALACTOSYLDIACYLGLYCEROL SYNTHASE"/>
    <property type="match status" value="1"/>
</dbReference>
<evidence type="ECO:0000256" key="3">
    <source>
        <dbReference type="ARBA" id="ARBA00022679"/>
    </source>
</evidence>
<dbReference type="Proteomes" id="UP000053797">
    <property type="component" value="Unassembled WGS sequence"/>
</dbReference>
<feature type="domain" description="Glycosyl transferase family 1" evidence="4">
    <location>
        <begin position="229"/>
        <end position="343"/>
    </location>
</feature>
<dbReference type="AlphaFoldDB" id="A0A0V8GCG5"/>
<comment type="similarity">
    <text evidence="1">Belongs to the glycosyltransferase 28 family.</text>
</comment>
<evidence type="ECO:0000259" key="5">
    <source>
        <dbReference type="Pfam" id="PF06925"/>
    </source>
</evidence>
<name>A0A0V8GCG5_9BACL</name>
<evidence type="ECO:0000256" key="1">
    <source>
        <dbReference type="ARBA" id="ARBA00006962"/>
    </source>
</evidence>
<organism evidence="6 7">
    <name type="scientific">Exiguobacterium indicum</name>
    <dbReference type="NCBI Taxonomy" id="296995"/>
    <lineage>
        <taxon>Bacteria</taxon>
        <taxon>Bacillati</taxon>
        <taxon>Bacillota</taxon>
        <taxon>Bacilli</taxon>
        <taxon>Bacillales</taxon>
        <taxon>Bacillales Family XII. Incertae Sedis</taxon>
        <taxon>Exiguobacterium</taxon>
    </lineage>
</organism>
<keyword evidence="2" id="KW-0328">Glycosyltransferase</keyword>
<dbReference type="GO" id="GO:0016020">
    <property type="term" value="C:membrane"/>
    <property type="evidence" value="ECO:0007669"/>
    <property type="project" value="GOC"/>
</dbReference>
<dbReference type="PANTHER" id="PTHR43025:SF3">
    <property type="entry name" value="MONOGALACTOSYLDIACYLGLYCEROL SYNTHASE 1, CHLOROPLASTIC"/>
    <property type="match status" value="1"/>
</dbReference>
<dbReference type="GO" id="GO:0009247">
    <property type="term" value="P:glycolipid biosynthetic process"/>
    <property type="evidence" value="ECO:0007669"/>
    <property type="project" value="InterPro"/>
</dbReference>
<evidence type="ECO:0000256" key="2">
    <source>
        <dbReference type="ARBA" id="ARBA00022676"/>
    </source>
</evidence>
<keyword evidence="3" id="KW-0808">Transferase</keyword>
<evidence type="ECO:0000313" key="6">
    <source>
        <dbReference type="EMBL" id="KSU47839.1"/>
    </source>
</evidence>
<evidence type="ECO:0000259" key="4">
    <source>
        <dbReference type="Pfam" id="PF00534"/>
    </source>
</evidence>
<dbReference type="SUPFAM" id="SSF53756">
    <property type="entry name" value="UDP-Glycosyltransferase/glycogen phosphorylase"/>
    <property type="match status" value="1"/>
</dbReference>
<dbReference type="Pfam" id="PF06925">
    <property type="entry name" value="MGDG_synth"/>
    <property type="match status" value="1"/>
</dbReference>
<gene>
    <name evidence="6" type="ORF">AS033_14350</name>
</gene>
<evidence type="ECO:0008006" key="8">
    <source>
        <dbReference type="Google" id="ProtNLM"/>
    </source>
</evidence>
<dbReference type="OrthoDB" id="9815663at2"/>
<dbReference type="GO" id="GO:0016758">
    <property type="term" value="F:hexosyltransferase activity"/>
    <property type="evidence" value="ECO:0007669"/>
    <property type="project" value="InterPro"/>
</dbReference>
<proteinExistence type="inferred from homology"/>
<dbReference type="Pfam" id="PF00534">
    <property type="entry name" value="Glycos_transf_1"/>
    <property type="match status" value="1"/>
</dbReference>
<dbReference type="RefSeq" id="WP_058265855.1">
    <property type="nucleotide sequence ID" value="NZ_FMYN01000006.1"/>
</dbReference>
<evidence type="ECO:0000313" key="7">
    <source>
        <dbReference type="Proteomes" id="UP000053797"/>
    </source>
</evidence>
<feature type="domain" description="Diacylglycerol glucosyltransferase N-terminal" evidence="5">
    <location>
        <begin position="16"/>
        <end position="181"/>
    </location>
</feature>
<comment type="caution">
    <text evidence="6">The sequence shown here is derived from an EMBL/GenBank/DDBJ whole genome shotgun (WGS) entry which is preliminary data.</text>
</comment>